<feature type="compositionally biased region" description="Basic and acidic residues" evidence="1">
    <location>
        <begin position="193"/>
        <end position="208"/>
    </location>
</feature>
<evidence type="ECO:0000256" key="1">
    <source>
        <dbReference type="SAM" id="MobiDB-lite"/>
    </source>
</evidence>
<dbReference type="AlphaFoldDB" id="A0A1C6WB19"/>
<keyword evidence="2" id="KW-0812">Transmembrane</keyword>
<protein>
    <submittedName>
        <fullName evidence="3">Plasmodium variant antigen protein Cir/Yir/Bir, putative</fullName>
    </submittedName>
</protein>
<evidence type="ECO:0000313" key="3">
    <source>
        <dbReference type="EMBL" id="SCL83741.1"/>
    </source>
</evidence>
<dbReference type="EMBL" id="FMIN01000041">
    <property type="protein sequence ID" value="SCL83741.1"/>
    <property type="molecule type" value="Genomic_DNA"/>
</dbReference>
<name>A0A1C6WB19_PLACE</name>
<proteinExistence type="predicted"/>
<dbReference type="InterPro" id="IPR006477">
    <property type="entry name" value="Yir_bir_cir"/>
</dbReference>
<gene>
    <name evidence="3" type="ORF">PCHDS_000497300</name>
</gene>
<dbReference type="Pfam" id="PF06022">
    <property type="entry name" value="Cir_Bir_Yir"/>
    <property type="match status" value="1"/>
</dbReference>
<keyword evidence="2" id="KW-0472">Membrane</keyword>
<dbReference type="Proteomes" id="UP000507536">
    <property type="component" value="Unassembled WGS sequence"/>
</dbReference>
<sequence length="305" mass="34852">MALNLCNAFKDIEEFLPDSLSSESNDTNRNLYKIYCPIDQTGKQECRTDGERIGAMFKLLLQQLFVNNEDALELENKNDEYSEYAILWLSNIIKNFNYKNNMHVLDFYTTIIKEEKSKELVDKEIKVFEDEHYCNALLNLKKFYAKFTNGNNTNVFPKINEIKKMNNCKKLCEGANSSWKVIHVEVKDAVTKENVNEGKQPSEKKPEEPIPVGTTELNIAPPNTVDVPINGIIELKVGELKTNLDTILSKKSELIGIGVIAILTPIISAILYKYWFVGWRKKAERKKSVKKVINLAVGTNLPKQL</sequence>
<reference evidence="3" key="1">
    <citation type="submission" date="2016-08" db="EMBL/GenBank/DDBJ databases">
        <authorList>
            <consortium name="Pathogen Informatics"/>
        </authorList>
    </citation>
    <scope>NUCLEOTIDE SEQUENCE</scope>
    <source>
        <strain evidence="3">DS</strain>
    </source>
</reference>
<evidence type="ECO:0000256" key="2">
    <source>
        <dbReference type="SAM" id="Phobius"/>
    </source>
</evidence>
<organism evidence="3">
    <name type="scientific">Plasmodium chabaudi adami</name>
    <dbReference type="NCBI Taxonomy" id="5826"/>
    <lineage>
        <taxon>Eukaryota</taxon>
        <taxon>Sar</taxon>
        <taxon>Alveolata</taxon>
        <taxon>Apicomplexa</taxon>
        <taxon>Aconoidasida</taxon>
        <taxon>Haemosporida</taxon>
        <taxon>Plasmodiidae</taxon>
        <taxon>Plasmodium</taxon>
        <taxon>Plasmodium (Vinckeia)</taxon>
    </lineage>
</organism>
<feature type="transmembrane region" description="Helical" evidence="2">
    <location>
        <begin position="254"/>
        <end position="277"/>
    </location>
</feature>
<accession>A0A1C6WB19</accession>
<feature type="region of interest" description="Disordered" evidence="1">
    <location>
        <begin position="193"/>
        <end position="215"/>
    </location>
</feature>
<keyword evidence="2" id="KW-1133">Transmembrane helix</keyword>